<feature type="compositionally biased region" description="Basic residues" evidence="2">
    <location>
        <begin position="491"/>
        <end position="500"/>
    </location>
</feature>
<feature type="compositionally biased region" description="Low complexity" evidence="2">
    <location>
        <begin position="234"/>
        <end position="258"/>
    </location>
</feature>
<dbReference type="GeneID" id="36574162"/>
<feature type="compositionally biased region" description="Polar residues" evidence="2">
    <location>
        <begin position="150"/>
        <end position="163"/>
    </location>
</feature>
<evidence type="ECO:0000313" key="4">
    <source>
        <dbReference type="Proteomes" id="UP000241818"/>
    </source>
</evidence>
<feature type="compositionally biased region" description="Basic and acidic residues" evidence="2">
    <location>
        <begin position="271"/>
        <end position="282"/>
    </location>
</feature>
<feature type="compositionally biased region" description="Polar residues" evidence="2">
    <location>
        <begin position="171"/>
        <end position="181"/>
    </location>
</feature>
<evidence type="ECO:0000313" key="3">
    <source>
        <dbReference type="EMBL" id="PSS27114.1"/>
    </source>
</evidence>
<sequence length="739" mass="81634">MQSSDPWVFDPSQLPNDVDLDALLGPVQYDLDIRENESQEDDSWLYDLFQVGDQLPEPQSKRRKLSKEPARESVHGAQPSTLQVPVESLEHSSSTIPGPPNPNGSSINLDAISVPSVGDEGQLDEFGLKSCEPVGGNRPGQLPPYKGPQSLLTQDLTPASTPGSGHESDIAASNQHPQSLKQQREAGAESLPTPQTQDGETYFSMESGHAIGTDSYDMDDGSLFGDDPREWSSKEASLLEDSSSSSATDAPSSKASTPQTLQWDPNIPLKSVERDSPESESRCRKKVLNTTLPRYISKKAALEFGIQKSLFSLDKNQPTSTATPAVGLGSVNRIRTSNAEHEHDRNRQLPHPLAFSDLGSLLPLSLAFSIAQPAHLASILGTVLDAYNSATPSHQVPEQLAKLFDSLERKFNNDEKFRQSTFTYLAAKMASAARMPVANMGPLNHHAPSVSSIESSFIIIQDDEPMIMAPTWDSLRDNDLPARAGQNNAGTKKKRRRPARKQSQQYQIGEDEHAAHKTFQQDQFSEDQQNSQRGQFGEAQQYRYESFDPREVALPPGLELSEYMHPTPAGPERTTTLSIRRACAGSTSVFETITTYIRTQDNALELTGFSVNEDKNNYAPFMRASSCVDPRLLSSDLEGITDVDQMREIAIERTKEKIDLAHTMTQTLEDLTKKVSEAEAGKQLRRIWQLERELEEKKQELEETRQRLAYFEKIATSIPGASAPSPTPLGRSGSHKRTR</sequence>
<evidence type="ECO:0000256" key="1">
    <source>
        <dbReference type="SAM" id="Coils"/>
    </source>
</evidence>
<dbReference type="InParanoid" id="A0A2T3BCL1"/>
<feature type="coiled-coil region" evidence="1">
    <location>
        <begin position="680"/>
        <end position="714"/>
    </location>
</feature>
<proteinExistence type="predicted"/>
<reference evidence="3 4" key="1">
    <citation type="journal article" date="2018" name="New Phytol.">
        <title>Comparative genomics and transcriptomics depict ericoid mycorrhizal fungi as versatile saprotrophs and plant mutualists.</title>
        <authorList>
            <person name="Martino E."/>
            <person name="Morin E."/>
            <person name="Grelet G.A."/>
            <person name="Kuo A."/>
            <person name="Kohler A."/>
            <person name="Daghino S."/>
            <person name="Barry K.W."/>
            <person name="Cichocki N."/>
            <person name="Clum A."/>
            <person name="Dockter R.B."/>
            <person name="Hainaut M."/>
            <person name="Kuo R.C."/>
            <person name="LaButti K."/>
            <person name="Lindahl B.D."/>
            <person name="Lindquist E.A."/>
            <person name="Lipzen A."/>
            <person name="Khouja H.R."/>
            <person name="Magnuson J."/>
            <person name="Murat C."/>
            <person name="Ohm R.A."/>
            <person name="Singer S.W."/>
            <person name="Spatafora J.W."/>
            <person name="Wang M."/>
            <person name="Veneault-Fourrey C."/>
            <person name="Henrissat B."/>
            <person name="Grigoriev I.V."/>
            <person name="Martin F.M."/>
            <person name="Perotto S."/>
        </authorList>
    </citation>
    <scope>NUCLEOTIDE SEQUENCE [LARGE SCALE GENOMIC DNA]</scope>
    <source>
        <strain evidence="3 4">ATCC 22711</strain>
    </source>
</reference>
<keyword evidence="1" id="KW-0175">Coiled coil</keyword>
<accession>A0A2T3BCL1</accession>
<feature type="region of interest" description="Disordered" evidence="2">
    <location>
        <begin position="716"/>
        <end position="739"/>
    </location>
</feature>
<name>A0A2T3BCL1_AMORE</name>
<dbReference type="RefSeq" id="XP_024724639.1">
    <property type="nucleotide sequence ID" value="XM_024866081.1"/>
</dbReference>
<dbReference type="OrthoDB" id="3592945at2759"/>
<dbReference type="AlphaFoldDB" id="A0A2T3BCL1"/>
<organism evidence="3 4">
    <name type="scientific">Amorphotheca resinae ATCC 22711</name>
    <dbReference type="NCBI Taxonomy" id="857342"/>
    <lineage>
        <taxon>Eukaryota</taxon>
        <taxon>Fungi</taxon>
        <taxon>Dikarya</taxon>
        <taxon>Ascomycota</taxon>
        <taxon>Pezizomycotina</taxon>
        <taxon>Leotiomycetes</taxon>
        <taxon>Helotiales</taxon>
        <taxon>Amorphothecaceae</taxon>
        <taxon>Amorphotheca</taxon>
    </lineage>
</organism>
<protein>
    <submittedName>
        <fullName evidence="3">Uncharacterized protein</fullName>
    </submittedName>
</protein>
<dbReference type="Proteomes" id="UP000241818">
    <property type="component" value="Unassembled WGS sequence"/>
</dbReference>
<gene>
    <name evidence="3" type="ORF">M430DRAFT_31984</name>
</gene>
<feature type="region of interest" description="Disordered" evidence="2">
    <location>
        <begin position="49"/>
        <end position="284"/>
    </location>
</feature>
<keyword evidence="4" id="KW-1185">Reference proteome</keyword>
<evidence type="ECO:0000256" key="2">
    <source>
        <dbReference type="SAM" id="MobiDB-lite"/>
    </source>
</evidence>
<dbReference type="EMBL" id="KZ679006">
    <property type="protein sequence ID" value="PSS27114.1"/>
    <property type="molecule type" value="Genomic_DNA"/>
</dbReference>
<feature type="region of interest" description="Disordered" evidence="2">
    <location>
        <begin position="471"/>
        <end position="508"/>
    </location>
</feature>